<keyword evidence="2" id="KW-1185">Reference proteome</keyword>
<dbReference type="AlphaFoldDB" id="A0A517LB44"/>
<organism evidence="1 2">
    <name type="scientific">Venturia effusa</name>
    <dbReference type="NCBI Taxonomy" id="50376"/>
    <lineage>
        <taxon>Eukaryota</taxon>
        <taxon>Fungi</taxon>
        <taxon>Dikarya</taxon>
        <taxon>Ascomycota</taxon>
        <taxon>Pezizomycotina</taxon>
        <taxon>Dothideomycetes</taxon>
        <taxon>Pleosporomycetidae</taxon>
        <taxon>Venturiales</taxon>
        <taxon>Venturiaceae</taxon>
        <taxon>Venturia</taxon>
    </lineage>
</organism>
<name>A0A517LB44_9PEZI</name>
<gene>
    <name evidence="1" type="ORF">FKW77_007086</name>
</gene>
<accession>A0A517LB44</accession>
<evidence type="ECO:0000313" key="1">
    <source>
        <dbReference type="EMBL" id="QDS72846.1"/>
    </source>
</evidence>
<dbReference type="EMBL" id="CP042192">
    <property type="protein sequence ID" value="QDS72846.1"/>
    <property type="molecule type" value="Genomic_DNA"/>
</dbReference>
<sequence length="262" mass="30172">MARHTPFLCNHCFKWNASYTAPICWQCKHRKTEICFPSPVLLLRDQYVFTVDEYREHSEFPIKQREELRALKDAYDSAVVREANEIRASQSPRGKLKALFRGGRAVEEQESIHDVYVARKTEIMERKEGRHFLKDVRVDKAALSGRVTGDAWQMELSTLIAFAKVDIPCIEARHTRLSDRVAVLLAFLMDLNAIPGGNEVIIILEDRRTLNVHDCAKQLETKQIPFESGDVPELISRHDTSIGRIMTVEESRMRYRSSDPSD</sequence>
<dbReference type="OrthoDB" id="3903345at2759"/>
<proteinExistence type="predicted"/>
<dbReference type="Proteomes" id="UP000316270">
    <property type="component" value="Chromosome 8"/>
</dbReference>
<protein>
    <submittedName>
        <fullName evidence="1">Uncharacterized protein</fullName>
    </submittedName>
</protein>
<evidence type="ECO:0000313" key="2">
    <source>
        <dbReference type="Proteomes" id="UP000316270"/>
    </source>
</evidence>
<reference evidence="1 2" key="1">
    <citation type="submission" date="2019-07" db="EMBL/GenBank/DDBJ databases">
        <title>Finished genome of Venturia effusa.</title>
        <authorList>
            <person name="Young C.A."/>
            <person name="Cox M.P."/>
            <person name="Ganley A.R.D."/>
            <person name="David W.J."/>
        </authorList>
    </citation>
    <scope>NUCLEOTIDE SEQUENCE [LARGE SCALE GENOMIC DNA]</scope>
    <source>
        <strain evidence="2">albino</strain>
    </source>
</reference>